<gene>
    <name evidence="1" type="ORF">GCM10022422_14520</name>
</gene>
<proteinExistence type="predicted"/>
<reference evidence="2" key="1">
    <citation type="journal article" date="2019" name="Int. J. Syst. Evol. Microbiol.">
        <title>The Global Catalogue of Microorganisms (GCM) 10K type strain sequencing project: providing services to taxonomists for standard genome sequencing and annotation.</title>
        <authorList>
            <consortium name="The Broad Institute Genomics Platform"/>
            <consortium name="The Broad Institute Genome Sequencing Center for Infectious Disease"/>
            <person name="Wu L."/>
            <person name="Ma J."/>
        </authorList>
    </citation>
    <scope>NUCLEOTIDE SEQUENCE [LARGE SCALE GENOMIC DNA]</scope>
    <source>
        <strain evidence="2">JCM 17336</strain>
    </source>
</reference>
<dbReference type="EMBL" id="BAABDT010000002">
    <property type="protein sequence ID" value="GAA3732988.1"/>
    <property type="molecule type" value="Genomic_DNA"/>
</dbReference>
<protein>
    <submittedName>
        <fullName evidence="1">Uncharacterized protein</fullName>
    </submittedName>
</protein>
<sequence>MSDSKLISFFNETNRLTDFEVRRKIYDLTNNLDIDLLSDLIDEYRRYTVSLVQKIKLDKGIDVPDIFITSHLNGERKTDIIQRRNKYIDTHLKNNKQTDIDEVEIESKKNLEIVYDLVRRKISDLPKNARQRNNDKFDFYFSDIEEGDFDWYSHNGNEAEFSEVIVDLSDTTSTGKIVFLEKLGIIDFLRAKQPFNTSVNSMATVLSAITGTKASTIQSMINPMLRDDVSGKNNPMNSKKGVDTVEIKLAKIGFNFKQ</sequence>
<evidence type="ECO:0000313" key="2">
    <source>
        <dbReference type="Proteomes" id="UP001501367"/>
    </source>
</evidence>
<comment type="caution">
    <text evidence="1">The sequence shown here is derived from an EMBL/GenBank/DDBJ whole genome shotgun (WGS) entry which is preliminary data.</text>
</comment>
<dbReference type="RefSeq" id="WP_278022331.1">
    <property type="nucleotide sequence ID" value="NZ_BAABDT010000002.1"/>
</dbReference>
<evidence type="ECO:0000313" key="1">
    <source>
        <dbReference type="EMBL" id="GAA3732988.1"/>
    </source>
</evidence>
<dbReference type="Proteomes" id="UP001501367">
    <property type="component" value="Unassembled WGS sequence"/>
</dbReference>
<accession>A0ABP7F8E8</accession>
<keyword evidence="2" id="KW-1185">Reference proteome</keyword>
<name>A0ABP7F8E8_9FLAO</name>
<organism evidence="1 2">
    <name type="scientific">Flavobacterium ginsengisoli</name>
    <dbReference type="NCBI Taxonomy" id="871694"/>
    <lineage>
        <taxon>Bacteria</taxon>
        <taxon>Pseudomonadati</taxon>
        <taxon>Bacteroidota</taxon>
        <taxon>Flavobacteriia</taxon>
        <taxon>Flavobacteriales</taxon>
        <taxon>Flavobacteriaceae</taxon>
        <taxon>Flavobacterium</taxon>
    </lineage>
</organism>